<dbReference type="InterPro" id="IPR050627">
    <property type="entry name" value="Nitroreductase/BluB"/>
</dbReference>
<dbReference type="Gene3D" id="3.40.109.10">
    <property type="entry name" value="NADH Oxidase"/>
    <property type="match status" value="1"/>
</dbReference>
<dbReference type="PANTHER" id="PTHR23026:SF123">
    <property type="entry name" value="NAD(P)H NITROREDUCTASE RV3131-RELATED"/>
    <property type="match status" value="1"/>
</dbReference>
<evidence type="ECO:0000313" key="2">
    <source>
        <dbReference type="Proteomes" id="UP000734823"/>
    </source>
</evidence>
<comment type="caution">
    <text evidence="1">The sequence shown here is derived from an EMBL/GenBank/DDBJ whole genome shotgun (WGS) entry which is preliminary data.</text>
</comment>
<dbReference type="PANTHER" id="PTHR23026">
    <property type="entry name" value="NADPH NITROREDUCTASE"/>
    <property type="match status" value="1"/>
</dbReference>
<keyword evidence="2" id="KW-1185">Reference proteome</keyword>
<reference evidence="1 2" key="1">
    <citation type="submission" date="2020-06" db="EMBL/GenBank/DDBJ databases">
        <title>Actinokineospora xiongansis sp. nov., isolated from soil of Baiyangdian.</title>
        <authorList>
            <person name="Zhang X."/>
        </authorList>
    </citation>
    <scope>NUCLEOTIDE SEQUENCE [LARGE SCALE GENOMIC DNA]</scope>
    <source>
        <strain evidence="1 2">HBU206404</strain>
    </source>
</reference>
<dbReference type="Proteomes" id="UP000734823">
    <property type="component" value="Unassembled WGS sequence"/>
</dbReference>
<dbReference type="InterPro" id="IPR000415">
    <property type="entry name" value="Nitroreductase-like"/>
</dbReference>
<sequence>MLNNETLVVPDTDTVRAALDLACRAPSVHNSQPWRWRVGGSTVDLFADWSRHLPGTDPDGRDLLVSCGALLHHTKVAFAAFGWQTQVHRMPDPGDPHHLATIGFAPGEADRSDLALAAAILRRRSDRRAYSATALSANVLATLAAAADANGAVLAPITSPAARAPLVAAIARATAKQNRDPRYREEIARWSGRQATSPDGVASSNTVTAASYGAIALRDFAAPAIEVLSQVSGAGQLLVLATTSDDTLSRLRAGEASSAVLLAATVARLAVCPLTQPLEVESTRALVRDTVLGGALFPQMVLRVGLSRRGDLALPTTARRRLDDMLTA</sequence>
<dbReference type="SUPFAM" id="SSF55469">
    <property type="entry name" value="FMN-dependent nitroreductase-like"/>
    <property type="match status" value="2"/>
</dbReference>
<name>A0ABR7L0M9_9PSEU</name>
<proteinExistence type="predicted"/>
<accession>A0ABR7L0M9</accession>
<dbReference type="NCBIfam" id="NF047509">
    <property type="entry name" value="Rv3131_FMN_oxido"/>
    <property type="match status" value="1"/>
</dbReference>
<dbReference type="EMBL" id="JABVED010000001">
    <property type="protein sequence ID" value="MBC6445912.1"/>
    <property type="molecule type" value="Genomic_DNA"/>
</dbReference>
<protein>
    <submittedName>
        <fullName evidence="1">NAD(P)H nitroreductase</fullName>
    </submittedName>
</protein>
<gene>
    <name evidence="1" type="ORF">GPZ80_01840</name>
</gene>
<evidence type="ECO:0000313" key="1">
    <source>
        <dbReference type="EMBL" id="MBC6445912.1"/>
    </source>
</evidence>
<organism evidence="1 2">
    <name type="scientific">Actinokineospora xionganensis</name>
    <dbReference type="NCBI Taxonomy" id="2684470"/>
    <lineage>
        <taxon>Bacteria</taxon>
        <taxon>Bacillati</taxon>
        <taxon>Actinomycetota</taxon>
        <taxon>Actinomycetes</taxon>
        <taxon>Pseudonocardiales</taxon>
        <taxon>Pseudonocardiaceae</taxon>
        <taxon>Actinokineospora</taxon>
    </lineage>
</organism>
<dbReference type="RefSeq" id="WP_187217973.1">
    <property type="nucleotide sequence ID" value="NZ_JABVED010000001.1"/>
</dbReference>